<accession>Q8TYY5</accession>
<dbReference type="FunFam" id="3.40.640.10:FF:000090">
    <property type="entry name" value="Pyridoxal phosphate-dependent aminotransferase"/>
    <property type="match status" value="1"/>
</dbReference>
<proteinExistence type="inferred from homology"/>
<evidence type="ECO:0000256" key="3">
    <source>
        <dbReference type="ARBA" id="ARBA00022679"/>
    </source>
</evidence>
<keyword evidence="4 6" id="KW-0663">Pyridoxal phosphate</keyword>
<keyword evidence="2" id="KW-0032">Aminotransferase</keyword>
<sequence length="394" mass="43846">MSKLAIEGGRPIREDPIPIAQPILGDEEARAVTEVLRSGQLAQGPRVEEFEREFAQFVGCEHCVATSSGTTALQLALESAGLGPGDLAIVPSFTFIATANAALHVGADVAFVDIDLETYCMDPRSLEEVVKLLKDRVLRPRTVAVIPVHLYGHPADMDPILEIAEEHDLIVIEDAAQAHGAEYKGRRIGSLGDAACFSFYPTKNMTTGEGGAITTDDGELAERARMLRSHGERERYDHVELGYNFRMTDIAAAIGIVQLRRLEEFNERRRENARYYLKELADLEPLIELPTEKPWAKHVYHQFTIRINVEELSCTRDEFAEALRAEGVDCAVHYPTPLHRQPVYLRRGYHATELPKSERAAETVLSIPVHPGLSEEDRQDVVEAVEKVVSAFSR</sequence>
<evidence type="ECO:0000313" key="8">
    <source>
        <dbReference type="Proteomes" id="UP000001826"/>
    </source>
</evidence>
<dbReference type="STRING" id="190192.MK0156"/>
<dbReference type="Gene3D" id="3.90.1150.10">
    <property type="entry name" value="Aspartate Aminotransferase, domain 1"/>
    <property type="match status" value="1"/>
</dbReference>
<dbReference type="InterPro" id="IPR015421">
    <property type="entry name" value="PyrdxlP-dep_Trfase_major"/>
</dbReference>
<dbReference type="PANTHER" id="PTHR30244:SF34">
    <property type="entry name" value="DTDP-4-AMINO-4,6-DIDEOXYGALACTOSE TRANSAMINASE"/>
    <property type="match status" value="1"/>
</dbReference>
<dbReference type="SUPFAM" id="SSF53383">
    <property type="entry name" value="PLP-dependent transferases"/>
    <property type="match status" value="1"/>
</dbReference>
<dbReference type="EnsemblBacteria" id="AAM01373">
    <property type="protein sequence ID" value="AAM01373"/>
    <property type="gene ID" value="MK0156"/>
</dbReference>
<dbReference type="Proteomes" id="UP000001826">
    <property type="component" value="Chromosome"/>
</dbReference>
<comment type="cofactor">
    <cofactor evidence="1">
        <name>pyridoxal 5'-phosphate</name>
        <dbReference type="ChEBI" id="CHEBI:597326"/>
    </cofactor>
</comment>
<dbReference type="KEGG" id="mka:MK0156"/>
<dbReference type="Pfam" id="PF01041">
    <property type="entry name" value="DegT_DnrJ_EryC1"/>
    <property type="match status" value="1"/>
</dbReference>
<dbReference type="AlphaFoldDB" id="Q8TYY5"/>
<reference evidence="7 8" key="1">
    <citation type="journal article" date="2002" name="Proc. Natl. Acad. Sci. U.S.A.">
        <title>The complete genome of hyperthermophile Methanopyrus kandleri AV19 and monophyly of archaeal methanogens.</title>
        <authorList>
            <person name="Slesarev A.I."/>
            <person name="Mezhevaya K.V."/>
            <person name="Makarova K.S."/>
            <person name="Polushin N.N."/>
            <person name="Shcherbinina O.V."/>
            <person name="Shakhova V.V."/>
            <person name="Belova G.I."/>
            <person name="Aravind L."/>
            <person name="Natale D.A."/>
            <person name="Rogozin I.B."/>
            <person name="Tatusov R.L."/>
            <person name="Wolf Y.I."/>
            <person name="Stetter K.O."/>
            <person name="Malykh A.G."/>
            <person name="Koonin E.V."/>
            <person name="Kozyavkin S.A."/>
        </authorList>
    </citation>
    <scope>NUCLEOTIDE SEQUENCE [LARGE SCALE GENOMIC DNA]</scope>
    <source>
        <strain evidence="8">AV19 / DSM 6324 / JCM 9639 / NBRC 100938</strain>
    </source>
</reference>
<dbReference type="PATRIC" id="fig|190192.8.peg.156"/>
<dbReference type="GO" id="GO:0000271">
    <property type="term" value="P:polysaccharide biosynthetic process"/>
    <property type="evidence" value="ECO:0007669"/>
    <property type="project" value="TreeGrafter"/>
</dbReference>
<dbReference type="CDD" id="cd00616">
    <property type="entry name" value="AHBA_syn"/>
    <property type="match status" value="1"/>
</dbReference>
<dbReference type="GO" id="GO:0030170">
    <property type="term" value="F:pyridoxal phosphate binding"/>
    <property type="evidence" value="ECO:0007669"/>
    <property type="project" value="TreeGrafter"/>
</dbReference>
<keyword evidence="3" id="KW-0808">Transferase</keyword>
<keyword evidence="8" id="KW-1185">Reference proteome</keyword>
<dbReference type="PANTHER" id="PTHR30244">
    <property type="entry name" value="TRANSAMINASE"/>
    <property type="match status" value="1"/>
</dbReference>
<gene>
    <name evidence="7" type="ordered locus">MK0156</name>
</gene>
<dbReference type="InterPro" id="IPR000653">
    <property type="entry name" value="DegT/StrS_aminotransferase"/>
</dbReference>
<evidence type="ECO:0000256" key="2">
    <source>
        <dbReference type="ARBA" id="ARBA00022576"/>
    </source>
</evidence>
<organism evidence="7 8">
    <name type="scientific">Methanopyrus kandleri (strain AV19 / DSM 6324 / JCM 9639 / NBRC 100938)</name>
    <dbReference type="NCBI Taxonomy" id="190192"/>
    <lineage>
        <taxon>Archaea</taxon>
        <taxon>Methanobacteriati</taxon>
        <taxon>Methanobacteriota</taxon>
        <taxon>Methanomada group</taxon>
        <taxon>Methanopyri</taxon>
        <taxon>Methanopyrales</taxon>
        <taxon>Methanopyraceae</taxon>
        <taxon>Methanopyrus</taxon>
    </lineage>
</organism>
<dbReference type="FunCoup" id="Q8TYY5">
    <property type="interactions" value="2"/>
</dbReference>
<dbReference type="InterPro" id="IPR015424">
    <property type="entry name" value="PyrdxlP-dep_Trfase"/>
</dbReference>
<dbReference type="HOGENOM" id="CLU_033332_7_2_2"/>
<evidence type="ECO:0000256" key="6">
    <source>
        <dbReference type="RuleBase" id="RU004508"/>
    </source>
</evidence>
<name>Q8TYY5_METKA</name>
<protein>
    <submittedName>
        <fullName evidence="7">Predicted pyridoxal-phosphate-dependent enzyme apparently involved in regulation of cell wall biogenesis</fullName>
    </submittedName>
</protein>
<evidence type="ECO:0000256" key="1">
    <source>
        <dbReference type="ARBA" id="ARBA00001933"/>
    </source>
</evidence>
<evidence type="ECO:0000313" key="7">
    <source>
        <dbReference type="EMBL" id="AAM01373.1"/>
    </source>
</evidence>
<dbReference type="PIRSF" id="PIRSF000390">
    <property type="entry name" value="PLP_StrS"/>
    <property type="match status" value="1"/>
</dbReference>
<comment type="similarity">
    <text evidence="5 6">Belongs to the DegT/DnrJ/EryC1 family.</text>
</comment>
<dbReference type="Gene3D" id="3.40.640.10">
    <property type="entry name" value="Type I PLP-dependent aspartate aminotransferase-like (Major domain)"/>
    <property type="match status" value="1"/>
</dbReference>
<dbReference type="InParanoid" id="Q8TYY5"/>
<dbReference type="InterPro" id="IPR015422">
    <property type="entry name" value="PyrdxlP-dep_Trfase_small"/>
</dbReference>
<dbReference type="PaxDb" id="190192-MK0156"/>
<evidence type="ECO:0000256" key="4">
    <source>
        <dbReference type="ARBA" id="ARBA00022898"/>
    </source>
</evidence>
<evidence type="ECO:0000256" key="5">
    <source>
        <dbReference type="ARBA" id="ARBA00037999"/>
    </source>
</evidence>
<dbReference type="EMBL" id="AE009439">
    <property type="protein sequence ID" value="AAM01373.1"/>
    <property type="molecule type" value="Genomic_DNA"/>
</dbReference>
<dbReference type="GO" id="GO:0008483">
    <property type="term" value="F:transaminase activity"/>
    <property type="evidence" value="ECO:0007669"/>
    <property type="project" value="UniProtKB-KW"/>
</dbReference>